<dbReference type="EMBL" id="BGZK01000687">
    <property type="protein sequence ID" value="GBP56202.1"/>
    <property type="molecule type" value="Genomic_DNA"/>
</dbReference>
<gene>
    <name evidence="1" type="ORF">EVAR_41388_1</name>
</gene>
<organism evidence="1 2">
    <name type="scientific">Eumeta variegata</name>
    <name type="common">Bagworm moth</name>
    <name type="synonym">Eumeta japonica</name>
    <dbReference type="NCBI Taxonomy" id="151549"/>
    <lineage>
        <taxon>Eukaryota</taxon>
        <taxon>Metazoa</taxon>
        <taxon>Ecdysozoa</taxon>
        <taxon>Arthropoda</taxon>
        <taxon>Hexapoda</taxon>
        <taxon>Insecta</taxon>
        <taxon>Pterygota</taxon>
        <taxon>Neoptera</taxon>
        <taxon>Endopterygota</taxon>
        <taxon>Lepidoptera</taxon>
        <taxon>Glossata</taxon>
        <taxon>Ditrysia</taxon>
        <taxon>Tineoidea</taxon>
        <taxon>Psychidae</taxon>
        <taxon>Oiketicinae</taxon>
        <taxon>Eumeta</taxon>
    </lineage>
</organism>
<comment type="caution">
    <text evidence="1">The sequence shown here is derived from an EMBL/GenBank/DDBJ whole genome shotgun (WGS) entry which is preliminary data.</text>
</comment>
<dbReference type="Proteomes" id="UP000299102">
    <property type="component" value="Unassembled WGS sequence"/>
</dbReference>
<keyword evidence="2" id="KW-1185">Reference proteome</keyword>
<evidence type="ECO:0000313" key="1">
    <source>
        <dbReference type="EMBL" id="GBP56202.1"/>
    </source>
</evidence>
<sequence>MEKVQCSALENVSKKELLSKSVYYDGQIRNLTPRVAGHARADFFFGKASSSSDDSATYCDGGALLASLPRRAEGARLRLTRVGYCPPLVLGGASSRTDSV</sequence>
<evidence type="ECO:0000313" key="2">
    <source>
        <dbReference type="Proteomes" id="UP000299102"/>
    </source>
</evidence>
<reference evidence="1 2" key="1">
    <citation type="journal article" date="2019" name="Commun. Biol.">
        <title>The bagworm genome reveals a unique fibroin gene that provides high tensile strength.</title>
        <authorList>
            <person name="Kono N."/>
            <person name="Nakamura H."/>
            <person name="Ohtoshi R."/>
            <person name="Tomita M."/>
            <person name="Numata K."/>
            <person name="Arakawa K."/>
        </authorList>
    </citation>
    <scope>NUCLEOTIDE SEQUENCE [LARGE SCALE GENOMIC DNA]</scope>
</reference>
<accession>A0A4C1WZR7</accession>
<name>A0A4C1WZR7_EUMVA</name>
<dbReference type="AlphaFoldDB" id="A0A4C1WZR7"/>
<proteinExistence type="predicted"/>
<protein>
    <submittedName>
        <fullName evidence="1">Uncharacterized protein</fullName>
    </submittedName>
</protein>